<dbReference type="InterPro" id="IPR030678">
    <property type="entry name" value="Peptide/Ni-bd"/>
</dbReference>
<feature type="chain" id="PRO_5045534274" evidence="4">
    <location>
        <begin position="24"/>
        <end position="616"/>
    </location>
</feature>
<evidence type="ECO:0000259" key="5">
    <source>
        <dbReference type="Pfam" id="PF00496"/>
    </source>
</evidence>
<feature type="domain" description="Solute-binding protein family 5" evidence="5">
    <location>
        <begin position="112"/>
        <end position="517"/>
    </location>
</feature>
<dbReference type="PANTHER" id="PTHR30290">
    <property type="entry name" value="PERIPLASMIC BINDING COMPONENT OF ABC TRANSPORTER"/>
    <property type="match status" value="1"/>
</dbReference>
<dbReference type="Gene3D" id="3.40.190.10">
    <property type="entry name" value="Periplasmic binding protein-like II"/>
    <property type="match status" value="1"/>
</dbReference>
<keyword evidence="7" id="KW-1185">Reference proteome</keyword>
<dbReference type="Pfam" id="PF00496">
    <property type="entry name" value="SBP_bac_5"/>
    <property type="match status" value="1"/>
</dbReference>
<reference evidence="7" key="1">
    <citation type="journal article" date="2019" name="Int. J. Syst. Evol. Microbiol.">
        <title>The Global Catalogue of Microorganisms (GCM) 10K type strain sequencing project: providing services to taxonomists for standard genome sequencing and annotation.</title>
        <authorList>
            <consortium name="The Broad Institute Genomics Platform"/>
            <consortium name="The Broad Institute Genome Sequencing Center for Infectious Disease"/>
            <person name="Wu L."/>
            <person name="Ma J."/>
        </authorList>
    </citation>
    <scope>NUCLEOTIDE SEQUENCE [LARGE SCALE GENOMIC DNA]</scope>
    <source>
        <strain evidence="7">KCTC 42282</strain>
    </source>
</reference>
<dbReference type="Gene3D" id="3.10.105.10">
    <property type="entry name" value="Dipeptide-binding Protein, Domain 3"/>
    <property type="match status" value="1"/>
</dbReference>
<comment type="caution">
    <text evidence="6">The sequence shown here is derived from an EMBL/GenBank/DDBJ whole genome shotgun (WGS) entry which is preliminary data.</text>
</comment>
<name>A0ABV7UFF2_9HYPH</name>
<evidence type="ECO:0000256" key="3">
    <source>
        <dbReference type="ARBA" id="ARBA00022729"/>
    </source>
</evidence>
<sequence>MFARLAFAGVLALIPATTLPVRAGDGARDGAPPPQALTMHGAPARPRGPDGAFVAPKITPDPARGGRLVIGVQGAFDSLNPLTIKGMTAPTGIASLTLQPLMRRALDEPFTLYPLVARSVELAPDNTAVTFYLDPRARFSDGKPVTAEDVAFTFSLLRAQGRPNHRNALGKVTDVHIAGPHVIRFELAGNRDRELPLILAMFPVLPRHATDPEAFGQSGFTPLVGSGPYTVGQVRPGESISFVRNPAWWGDALASERAAANFDEIRYDYFRDATSMFEAFKAGLIDVRIETDPRRWASGYNIPAVRSGQIIKENAPFAAPKGMSGFVFNERRPLFGDARVREALSFAFDFEWVNRNLYAGLYRRSDSYFADSRLSAAGRPASQRERELLQPWPDAVRVDIMEGKWSPASSDGSGRDRANLQQAVDLLGAAGYALDRGVMRDSKGEPLAFEVMVTGREHERLALALSSALRRIGVRARVRVVDSVQYERRRQTFDYDMIIATWLTSPSPGNEQYFRWGARAASQQASFNFAGAQSPAIDAMIAAMLSAHSEDDYVSAVRALDRVLLSGFHVIPLHYAPHIWLARWRHVGRPDPLPLLGAAPETWWRTDTPAPAARGR</sequence>
<evidence type="ECO:0000313" key="7">
    <source>
        <dbReference type="Proteomes" id="UP001595704"/>
    </source>
</evidence>
<comment type="subcellular location">
    <subcellularLocation>
        <location evidence="1">Periplasm</location>
    </subcellularLocation>
</comment>
<evidence type="ECO:0000256" key="1">
    <source>
        <dbReference type="ARBA" id="ARBA00004418"/>
    </source>
</evidence>
<evidence type="ECO:0000256" key="2">
    <source>
        <dbReference type="ARBA" id="ARBA00005695"/>
    </source>
</evidence>
<evidence type="ECO:0000256" key="4">
    <source>
        <dbReference type="SAM" id="SignalP"/>
    </source>
</evidence>
<dbReference type="EMBL" id="JBHRYC010000026">
    <property type="protein sequence ID" value="MFC3637078.1"/>
    <property type="molecule type" value="Genomic_DNA"/>
</dbReference>
<gene>
    <name evidence="6" type="ORF">ACFONL_06730</name>
</gene>
<feature type="signal peptide" evidence="4">
    <location>
        <begin position="1"/>
        <end position="23"/>
    </location>
</feature>
<dbReference type="SUPFAM" id="SSF53850">
    <property type="entry name" value="Periplasmic binding protein-like II"/>
    <property type="match status" value="1"/>
</dbReference>
<dbReference type="PIRSF" id="PIRSF002741">
    <property type="entry name" value="MppA"/>
    <property type="match status" value="1"/>
</dbReference>
<evidence type="ECO:0000313" key="6">
    <source>
        <dbReference type="EMBL" id="MFC3637078.1"/>
    </source>
</evidence>
<protein>
    <submittedName>
        <fullName evidence="6">Extracellular solute-binding protein</fullName>
    </submittedName>
</protein>
<organism evidence="6 7">
    <name type="scientific">Camelimonas fluminis</name>
    <dbReference type="NCBI Taxonomy" id="1576911"/>
    <lineage>
        <taxon>Bacteria</taxon>
        <taxon>Pseudomonadati</taxon>
        <taxon>Pseudomonadota</taxon>
        <taxon>Alphaproteobacteria</taxon>
        <taxon>Hyphomicrobiales</taxon>
        <taxon>Chelatococcaceae</taxon>
        <taxon>Camelimonas</taxon>
    </lineage>
</organism>
<dbReference type="CDD" id="cd08497">
    <property type="entry name" value="MbnE-like"/>
    <property type="match status" value="1"/>
</dbReference>
<dbReference type="PANTHER" id="PTHR30290:SF64">
    <property type="entry name" value="ABC TRANSPORTER PERIPLASMIC BINDING PROTEIN"/>
    <property type="match status" value="1"/>
</dbReference>
<dbReference type="InterPro" id="IPR000914">
    <property type="entry name" value="SBP_5_dom"/>
</dbReference>
<keyword evidence="3 4" id="KW-0732">Signal</keyword>
<dbReference type="Proteomes" id="UP001595704">
    <property type="component" value="Unassembled WGS sequence"/>
</dbReference>
<comment type="similarity">
    <text evidence="2">Belongs to the bacterial solute-binding protein 5 family.</text>
</comment>
<accession>A0ABV7UFF2</accession>
<proteinExistence type="inferred from homology"/>
<dbReference type="RefSeq" id="WP_244642739.1">
    <property type="nucleotide sequence ID" value="NZ_BNCG01000002.1"/>
</dbReference>
<dbReference type="InterPro" id="IPR039424">
    <property type="entry name" value="SBP_5"/>
</dbReference>